<sequence length="113" mass="12971">MLKFTIQFFLAVMILFFGVLLGMQQANEGLRKMKGFDDPAFPSVFHISKDQNGEVEASVFGNKVIVEDVQKKQEKIETMRTFNLFSELGKQFAEAVKSLTEKMLFLLEKWLGK</sequence>
<dbReference type="Proteomes" id="UP000078290">
    <property type="component" value="Unassembled WGS sequence"/>
</dbReference>
<dbReference type="RefSeq" id="WP_064549775.1">
    <property type="nucleotide sequence ID" value="NZ_LXMA01000001.1"/>
</dbReference>
<dbReference type="InterPro" id="IPR020534">
    <property type="entry name" value="Uncharacterised_YqxA"/>
</dbReference>
<organism evidence="2 3">
    <name type="scientific">Parageobacillus thermoglucosidasius</name>
    <name type="common">Geobacillus thermoglucosidasius</name>
    <dbReference type="NCBI Taxonomy" id="1426"/>
    <lineage>
        <taxon>Bacteria</taxon>
        <taxon>Bacillati</taxon>
        <taxon>Bacillota</taxon>
        <taxon>Bacilli</taxon>
        <taxon>Bacillales</taxon>
        <taxon>Anoxybacillaceae</taxon>
        <taxon>Parageobacillus</taxon>
    </lineage>
</organism>
<dbReference type="OrthoDB" id="2941402at2"/>
<keyword evidence="1" id="KW-0472">Membrane</keyword>
<keyword evidence="1" id="KW-1133">Transmembrane helix</keyword>
<evidence type="ECO:0000256" key="1">
    <source>
        <dbReference type="SAM" id="Phobius"/>
    </source>
</evidence>
<evidence type="ECO:0000313" key="2">
    <source>
        <dbReference type="EMBL" id="OAT74460.1"/>
    </source>
</evidence>
<proteinExistence type="predicted"/>
<comment type="caution">
    <text evidence="2">The sequence shown here is derived from an EMBL/GenBank/DDBJ whole genome shotgun (WGS) entry which is preliminary data.</text>
</comment>
<dbReference type="EMBL" id="LXMA01000001">
    <property type="protein sequence ID" value="OAT74460.1"/>
    <property type="molecule type" value="Genomic_DNA"/>
</dbReference>
<feature type="transmembrane region" description="Helical" evidence="1">
    <location>
        <begin position="6"/>
        <end position="23"/>
    </location>
</feature>
<reference evidence="3" key="1">
    <citation type="submission" date="2016-05" db="EMBL/GenBank/DDBJ databases">
        <authorList>
            <person name="Wang W."/>
            <person name="Zhu L."/>
        </authorList>
    </citation>
    <scope>NUCLEOTIDE SEQUENCE [LARGE SCALE GENOMIC DNA]</scope>
    <source>
        <strain evidence="3">W-2</strain>
    </source>
</reference>
<protein>
    <recommendedName>
        <fullName evidence="4">DUF3679 domain-containing protein</fullName>
    </recommendedName>
</protein>
<keyword evidence="1" id="KW-0812">Transmembrane</keyword>
<name>A0A1B7KWD6_PARTM</name>
<accession>A0A1B7KWD6</accession>
<evidence type="ECO:0000313" key="3">
    <source>
        <dbReference type="Proteomes" id="UP000078290"/>
    </source>
</evidence>
<gene>
    <name evidence="2" type="ORF">A7K69_01745</name>
</gene>
<dbReference type="AlphaFoldDB" id="A0A1B7KWD6"/>
<evidence type="ECO:0008006" key="4">
    <source>
        <dbReference type="Google" id="ProtNLM"/>
    </source>
</evidence>
<dbReference type="Pfam" id="PF12438">
    <property type="entry name" value="DUF3679"/>
    <property type="match status" value="1"/>
</dbReference>